<keyword evidence="1" id="KW-0732">Signal</keyword>
<dbReference type="Gene3D" id="3.10.450.50">
    <property type="match status" value="1"/>
</dbReference>
<dbReference type="SUPFAM" id="SSF54427">
    <property type="entry name" value="NTF2-like"/>
    <property type="match status" value="1"/>
</dbReference>
<dbReference type="RefSeq" id="WP_173215160.1">
    <property type="nucleotide sequence ID" value="NZ_CP053921.1"/>
</dbReference>
<dbReference type="EMBL" id="CP053921">
    <property type="protein sequence ID" value="QKG72101.1"/>
    <property type="molecule type" value="Genomic_DNA"/>
</dbReference>
<evidence type="ECO:0008006" key="4">
    <source>
        <dbReference type="Google" id="ProtNLM"/>
    </source>
</evidence>
<gene>
    <name evidence="2" type="ORF">HQR01_12395</name>
</gene>
<organism evidence="2 3">
    <name type="scientific">Erythrobacter mangrovi</name>
    <dbReference type="NCBI Taxonomy" id="2739433"/>
    <lineage>
        <taxon>Bacteria</taxon>
        <taxon>Pseudomonadati</taxon>
        <taxon>Pseudomonadota</taxon>
        <taxon>Alphaproteobacteria</taxon>
        <taxon>Sphingomonadales</taxon>
        <taxon>Erythrobacteraceae</taxon>
        <taxon>Erythrobacter/Porphyrobacter group</taxon>
        <taxon>Erythrobacter</taxon>
    </lineage>
</organism>
<name>A0A7D4BBE4_9SPHN</name>
<sequence length="154" mass="17113">MKSWTSMLAAAALCLGTPAVAQDDSNAQILHSVDEFLRGLNERDPAVIAAVSTEEGLLVSHRIREGREVIRMRSFAEDLATIGEGEETFREVYWDPTVLVRGNIAVVWAEYSFDLDGKRTHCGIDVFNLMKIEGAWKVTGIQYTVEPDNCPKGR</sequence>
<feature type="chain" id="PRO_5028801063" description="Nuclear transport factor 2 family protein" evidence="1">
    <location>
        <begin position="22"/>
        <end position="154"/>
    </location>
</feature>
<dbReference type="KEGG" id="emv:HQR01_12395"/>
<feature type="signal peptide" evidence="1">
    <location>
        <begin position="1"/>
        <end position="21"/>
    </location>
</feature>
<reference evidence="2 3" key="1">
    <citation type="submission" date="2020-05" db="EMBL/GenBank/DDBJ databases">
        <title>Erythrobacter mangrovi sp. nov., isolated from rhizosphere soil of mangrove plant (Kandelia candel).</title>
        <authorList>
            <person name="Ye Y.H."/>
        </authorList>
    </citation>
    <scope>NUCLEOTIDE SEQUENCE [LARGE SCALE GENOMIC DNA]</scope>
    <source>
        <strain evidence="2 3">EB310</strain>
    </source>
</reference>
<proteinExistence type="predicted"/>
<dbReference type="InterPro" id="IPR032710">
    <property type="entry name" value="NTF2-like_dom_sf"/>
</dbReference>
<accession>A0A7D4BBE4</accession>
<dbReference type="Proteomes" id="UP000504693">
    <property type="component" value="Chromosome"/>
</dbReference>
<keyword evidence="3" id="KW-1185">Reference proteome</keyword>
<dbReference type="AlphaFoldDB" id="A0A7D4BBE4"/>
<evidence type="ECO:0000256" key="1">
    <source>
        <dbReference type="SAM" id="SignalP"/>
    </source>
</evidence>
<evidence type="ECO:0000313" key="3">
    <source>
        <dbReference type="Proteomes" id="UP000504693"/>
    </source>
</evidence>
<evidence type="ECO:0000313" key="2">
    <source>
        <dbReference type="EMBL" id="QKG72101.1"/>
    </source>
</evidence>
<protein>
    <recommendedName>
        <fullName evidence="4">Nuclear transport factor 2 family protein</fullName>
    </recommendedName>
</protein>